<dbReference type="PANTHER" id="PTHR11669:SF0">
    <property type="entry name" value="PROTEIN STICHEL-LIKE 2"/>
    <property type="match status" value="1"/>
</dbReference>
<evidence type="ECO:0000256" key="3">
    <source>
        <dbReference type="ARBA" id="ARBA00022695"/>
    </source>
</evidence>
<dbReference type="SUPFAM" id="SSF52540">
    <property type="entry name" value="P-loop containing nucleoside triphosphate hydrolases"/>
    <property type="match status" value="1"/>
</dbReference>
<dbReference type="GO" id="GO:0009360">
    <property type="term" value="C:DNA polymerase III complex"/>
    <property type="evidence" value="ECO:0007669"/>
    <property type="project" value="InterPro"/>
</dbReference>
<name>A0A2M6WAE7_9BACT</name>
<dbReference type="InterPro" id="IPR050238">
    <property type="entry name" value="DNA_Rep/Repair_Clamp_Loader"/>
</dbReference>
<dbReference type="CDD" id="cd00009">
    <property type="entry name" value="AAA"/>
    <property type="match status" value="1"/>
</dbReference>
<keyword evidence="2 11" id="KW-0808">Transferase</keyword>
<dbReference type="Gene3D" id="3.40.50.300">
    <property type="entry name" value="P-loop containing nucleotide triphosphate hydrolases"/>
    <property type="match status" value="1"/>
</dbReference>
<evidence type="ECO:0000256" key="2">
    <source>
        <dbReference type="ARBA" id="ARBA00022679"/>
    </source>
</evidence>
<keyword evidence="9 11" id="KW-0239">DNA-directed DNA polymerase</keyword>
<evidence type="ECO:0000256" key="11">
    <source>
        <dbReference type="RuleBase" id="RU364063"/>
    </source>
</evidence>
<protein>
    <recommendedName>
        <fullName evidence="11">DNA polymerase III subunit gamma/tau</fullName>
        <ecNumber evidence="11">2.7.7.7</ecNumber>
    </recommendedName>
</protein>
<proteinExistence type="inferred from homology"/>
<comment type="caution">
    <text evidence="13">The sequence shown here is derived from an EMBL/GenBank/DDBJ whole genome shotgun (WGS) entry which is preliminary data.</text>
</comment>
<dbReference type="PANTHER" id="PTHR11669">
    <property type="entry name" value="REPLICATION FACTOR C / DNA POLYMERASE III GAMMA-TAU SUBUNIT"/>
    <property type="match status" value="1"/>
</dbReference>
<evidence type="ECO:0000256" key="10">
    <source>
        <dbReference type="ARBA" id="ARBA00049244"/>
    </source>
</evidence>
<evidence type="ECO:0000256" key="5">
    <source>
        <dbReference type="ARBA" id="ARBA00022723"/>
    </source>
</evidence>
<dbReference type="Pfam" id="PF13177">
    <property type="entry name" value="DNA_pol3_delta2"/>
    <property type="match status" value="1"/>
</dbReference>
<dbReference type="NCBIfam" id="NF004046">
    <property type="entry name" value="PRK05563.1"/>
    <property type="match status" value="1"/>
</dbReference>
<evidence type="ECO:0000313" key="14">
    <source>
        <dbReference type="Proteomes" id="UP000231464"/>
    </source>
</evidence>
<keyword evidence="8 11" id="KW-0067">ATP-binding</keyword>
<dbReference type="SUPFAM" id="SSF48019">
    <property type="entry name" value="post-AAA+ oligomerization domain-like"/>
    <property type="match status" value="1"/>
</dbReference>
<dbReference type="EMBL" id="PFBP01000037">
    <property type="protein sequence ID" value="PIT89747.1"/>
    <property type="molecule type" value="Genomic_DNA"/>
</dbReference>
<comment type="function">
    <text evidence="11">DNA polymerase III is a complex, multichain enzyme responsible for most of the replicative synthesis in bacteria. This DNA polymerase also exhibits 3' to 5' exonuclease activity.</text>
</comment>
<organism evidence="13 14">
    <name type="scientific">Candidatus Kuenenbacteria bacterium CG10_big_fil_rev_8_21_14_0_10_36_11</name>
    <dbReference type="NCBI Taxonomy" id="1974618"/>
    <lineage>
        <taxon>Bacteria</taxon>
        <taxon>Candidatus Kueneniibacteriota</taxon>
    </lineage>
</organism>
<evidence type="ECO:0000256" key="1">
    <source>
        <dbReference type="ARBA" id="ARBA00006360"/>
    </source>
</evidence>
<evidence type="ECO:0000313" key="13">
    <source>
        <dbReference type="EMBL" id="PIT89747.1"/>
    </source>
</evidence>
<sequence length="539" mass="60370">MSQTLYRKYRPQIFADVIGQNHIKITLQNEIISEQVAHAYLFTGPRGIGKTSLARILAKSLNCETKKEKETEPCNTCHSCVAITQGNSFDIIEIDAATHTQVDKVRDNIIENINFPPHGKYKVFIIDEVHMLSTAAFNALLKTLEEPPTFVVFILCTTEAYKLPETIISRCQRFDFKKVSAELITGKLKKIVAEEKLNIHNNVLATIALRSGGFIRDAESLLGQITSIITPDKKEITLADVEAIIPRSDFLALANLAAALIDKNAKAGLETINQLVADGVDLERFNLDALDYFRKMILIKLGLKNQSENIAGLSEEVVNKLIEQAEKIEINFLIKILDKLISIQNALKDAEIPQLPLEIAVVELCEEEKEIEKQKNKEIKGNEENKVNAETQNKNEDIEVGSRLHLEPTCSKENTSISKNITLEQIKSAWQEIIKASQNVNHSLPLILKASYPLTITNNLLEIGSEFDIHIQKLKSNTCLNNAEQIFSQVLNSFVRLKPITFSHEKAEELKQEFNLSAPELPPADIEEIAKSFGGKVIE</sequence>
<reference evidence="14" key="1">
    <citation type="submission" date="2017-09" db="EMBL/GenBank/DDBJ databases">
        <title>Depth-based differentiation of microbial function through sediment-hosted aquifers and enrichment of novel symbionts in the deep terrestrial subsurface.</title>
        <authorList>
            <person name="Probst A.J."/>
            <person name="Ladd B."/>
            <person name="Jarett J.K."/>
            <person name="Geller-Mcgrath D.E."/>
            <person name="Sieber C.M.K."/>
            <person name="Emerson J.B."/>
            <person name="Anantharaman K."/>
            <person name="Thomas B.C."/>
            <person name="Malmstrom R."/>
            <person name="Stieglmeier M."/>
            <person name="Klingl A."/>
            <person name="Woyke T."/>
            <person name="Ryan C.M."/>
            <person name="Banfield J.F."/>
        </authorList>
    </citation>
    <scope>NUCLEOTIDE SEQUENCE [LARGE SCALE GENOMIC DNA]</scope>
</reference>
<dbReference type="GO" id="GO:0003677">
    <property type="term" value="F:DNA binding"/>
    <property type="evidence" value="ECO:0007669"/>
    <property type="project" value="InterPro"/>
</dbReference>
<feature type="domain" description="AAA+ ATPase" evidence="12">
    <location>
        <begin position="36"/>
        <end position="180"/>
    </location>
</feature>
<comment type="catalytic activity">
    <reaction evidence="10 11">
        <text>DNA(n) + a 2'-deoxyribonucleoside 5'-triphosphate = DNA(n+1) + diphosphate</text>
        <dbReference type="Rhea" id="RHEA:22508"/>
        <dbReference type="Rhea" id="RHEA-COMP:17339"/>
        <dbReference type="Rhea" id="RHEA-COMP:17340"/>
        <dbReference type="ChEBI" id="CHEBI:33019"/>
        <dbReference type="ChEBI" id="CHEBI:61560"/>
        <dbReference type="ChEBI" id="CHEBI:173112"/>
        <dbReference type="EC" id="2.7.7.7"/>
    </reaction>
</comment>
<dbReference type="FunFam" id="3.40.50.300:FF:000014">
    <property type="entry name" value="DNA polymerase III subunit gamma/tau"/>
    <property type="match status" value="1"/>
</dbReference>
<evidence type="ECO:0000256" key="9">
    <source>
        <dbReference type="ARBA" id="ARBA00022932"/>
    </source>
</evidence>
<evidence type="ECO:0000256" key="8">
    <source>
        <dbReference type="ARBA" id="ARBA00022840"/>
    </source>
</evidence>
<evidence type="ECO:0000259" key="12">
    <source>
        <dbReference type="SMART" id="SM00382"/>
    </source>
</evidence>
<dbReference type="EC" id="2.7.7.7" evidence="11"/>
<dbReference type="Gene3D" id="1.10.8.60">
    <property type="match status" value="1"/>
</dbReference>
<dbReference type="GO" id="GO:0003887">
    <property type="term" value="F:DNA-directed DNA polymerase activity"/>
    <property type="evidence" value="ECO:0007669"/>
    <property type="project" value="UniProtKB-KW"/>
</dbReference>
<keyword evidence="3 11" id="KW-0548">Nucleotidyltransferase</keyword>
<dbReference type="GO" id="GO:0046872">
    <property type="term" value="F:metal ion binding"/>
    <property type="evidence" value="ECO:0007669"/>
    <property type="project" value="UniProtKB-KW"/>
</dbReference>
<dbReference type="NCBIfam" id="TIGR02397">
    <property type="entry name" value="dnaX_nterm"/>
    <property type="match status" value="1"/>
</dbReference>
<evidence type="ECO:0000256" key="7">
    <source>
        <dbReference type="ARBA" id="ARBA00022833"/>
    </source>
</evidence>
<dbReference type="InterPro" id="IPR022754">
    <property type="entry name" value="DNA_pol_III_gamma-3"/>
</dbReference>
<dbReference type="InterPro" id="IPR012763">
    <property type="entry name" value="DNA_pol_III_sug/sutau_N"/>
</dbReference>
<dbReference type="GO" id="GO:0006261">
    <property type="term" value="P:DNA-templated DNA replication"/>
    <property type="evidence" value="ECO:0007669"/>
    <property type="project" value="TreeGrafter"/>
</dbReference>
<dbReference type="Gene3D" id="1.20.272.10">
    <property type="match status" value="1"/>
</dbReference>
<dbReference type="GO" id="GO:0005524">
    <property type="term" value="F:ATP binding"/>
    <property type="evidence" value="ECO:0007669"/>
    <property type="project" value="UniProtKB-KW"/>
</dbReference>
<comment type="similarity">
    <text evidence="1 11">Belongs to the DnaX/STICHEL family.</text>
</comment>
<dbReference type="InterPro" id="IPR003593">
    <property type="entry name" value="AAA+_ATPase"/>
</dbReference>
<evidence type="ECO:0000256" key="6">
    <source>
        <dbReference type="ARBA" id="ARBA00022741"/>
    </source>
</evidence>
<keyword evidence="7" id="KW-0862">Zinc</keyword>
<dbReference type="Proteomes" id="UP000231464">
    <property type="component" value="Unassembled WGS sequence"/>
</dbReference>
<comment type="subunit">
    <text evidence="11">DNA polymerase III contains a core (composed of alpha, epsilon and theta chains) that associates with a tau subunit. This core dimerizes to form the POLIII' complex. PolIII' associates with the gamma complex (composed of gamma, delta, delta', psi and chi chains) and with the beta chain to form the complete DNA polymerase III complex.</text>
</comment>
<dbReference type="Pfam" id="PF12169">
    <property type="entry name" value="DNA_pol3_gamma3"/>
    <property type="match status" value="1"/>
</dbReference>
<keyword evidence="4 11" id="KW-0235">DNA replication</keyword>
<gene>
    <name evidence="11" type="primary">dnaX</name>
    <name evidence="13" type="ORF">COU23_02225</name>
</gene>
<keyword evidence="6 11" id="KW-0547">Nucleotide-binding</keyword>
<dbReference type="SMART" id="SM00382">
    <property type="entry name" value="AAA"/>
    <property type="match status" value="1"/>
</dbReference>
<keyword evidence="5" id="KW-0479">Metal-binding</keyword>
<accession>A0A2M6WAE7</accession>
<dbReference type="AlphaFoldDB" id="A0A2M6WAE7"/>
<dbReference type="InterPro" id="IPR027417">
    <property type="entry name" value="P-loop_NTPase"/>
</dbReference>
<dbReference type="InterPro" id="IPR008921">
    <property type="entry name" value="DNA_pol3_clamp-load_cplx_C"/>
</dbReference>
<evidence type="ECO:0000256" key="4">
    <source>
        <dbReference type="ARBA" id="ARBA00022705"/>
    </source>
</evidence>